<sequence length="149" mass="16758">MNHEFSDGAGAEVRELRPRPAINLDNQFWFEGARRHQLLVQRCAACRSLRHPPGPQCPRCQSFDWGTVQATGRATLYSWVVAHHPRHPAFDYPLIVGLVELEEGTRLITNLADVAVADLEIGMPLTLRWFDADSELSLPVFGPATTEER</sequence>
<proteinExistence type="predicted"/>
<name>A0ABX8CTU5_9NOCA</name>
<dbReference type="Pfam" id="PF12172">
    <property type="entry name" value="zf-ChsH2"/>
    <property type="match status" value="1"/>
</dbReference>
<dbReference type="InterPro" id="IPR002878">
    <property type="entry name" value="ChsH2_C"/>
</dbReference>
<protein>
    <submittedName>
        <fullName evidence="3">OB-fold domain-containing protein</fullName>
    </submittedName>
</protein>
<dbReference type="Gene3D" id="6.10.30.10">
    <property type="match status" value="1"/>
</dbReference>
<evidence type="ECO:0000313" key="4">
    <source>
        <dbReference type="Proteomes" id="UP000683310"/>
    </source>
</evidence>
<dbReference type="PANTHER" id="PTHR34075">
    <property type="entry name" value="BLR3430 PROTEIN"/>
    <property type="match status" value="1"/>
</dbReference>
<evidence type="ECO:0000259" key="2">
    <source>
        <dbReference type="Pfam" id="PF12172"/>
    </source>
</evidence>
<dbReference type="InterPro" id="IPR022002">
    <property type="entry name" value="ChsH2_Znr"/>
</dbReference>
<dbReference type="Pfam" id="PF01796">
    <property type="entry name" value="OB_ChsH2_C"/>
    <property type="match status" value="1"/>
</dbReference>
<dbReference type="InterPro" id="IPR012340">
    <property type="entry name" value="NA-bd_OB-fold"/>
</dbReference>
<dbReference type="PANTHER" id="PTHR34075:SF5">
    <property type="entry name" value="BLR3430 PROTEIN"/>
    <property type="match status" value="1"/>
</dbReference>
<feature type="domain" description="ChsH2 rubredoxin-like zinc ribbon" evidence="2">
    <location>
        <begin position="30"/>
        <end position="65"/>
    </location>
</feature>
<evidence type="ECO:0000259" key="1">
    <source>
        <dbReference type="Pfam" id="PF01796"/>
    </source>
</evidence>
<dbReference type="InterPro" id="IPR052513">
    <property type="entry name" value="Thioester_dehydratase-like"/>
</dbReference>
<reference evidence="3 4" key="1">
    <citation type="submission" date="2021-04" db="EMBL/GenBank/DDBJ databases">
        <title>Nocardia tengchongensis.</title>
        <authorList>
            <person name="Zhuang k."/>
            <person name="Ran Y."/>
            <person name="Li W."/>
        </authorList>
    </citation>
    <scope>NUCLEOTIDE SEQUENCE [LARGE SCALE GENOMIC DNA]</scope>
    <source>
        <strain evidence="3 4">CFH S0057</strain>
    </source>
</reference>
<dbReference type="EMBL" id="CP074371">
    <property type="protein sequence ID" value="QVI23330.1"/>
    <property type="molecule type" value="Genomic_DNA"/>
</dbReference>
<evidence type="ECO:0000313" key="3">
    <source>
        <dbReference type="EMBL" id="QVI23330.1"/>
    </source>
</evidence>
<gene>
    <name evidence="3" type="ORF">KHQ06_10800</name>
</gene>
<dbReference type="SUPFAM" id="SSF50249">
    <property type="entry name" value="Nucleic acid-binding proteins"/>
    <property type="match status" value="1"/>
</dbReference>
<feature type="domain" description="ChsH2 C-terminal OB-fold" evidence="1">
    <location>
        <begin position="68"/>
        <end position="129"/>
    </location>
</feature>
<keyword evidence="4" id="KW-1185">Reference proteome</keyword>
<organism evidence="3 4">
    <name type="scientific">Nocardia tengchongensis</name>
    <dbReference type="NCBI Taxonomy" id="2055889"/>
    <lineage>
        <taxon>Bacteria</taxon>
        <taxon>Bacillati</taxon>
        <taxon>Actinomycetota</taxon>
        <taxon>Actinomycetes</taxon>
        <taxon>Mycobacteriales</taxon>
        <taxon>Nocardiaceae</taxon>
        <taxon>Nocardia</taxon>
    </lineage>
</organism>
<accession>A0ABX8CTU5</accession>
<dbReference type="Proteomes" id="UP000683310">
    <property type="component" value="Chromosome"/>
</dbReference>